<dbReference type="Proteomes" id="UP000039865">
    <property type="component" value="Unassembled WGS sequence"/>
</dbReference>
<feature type="compositionally biased region" description="Polar residues" evidence="1">
    <location>
        <begin position="1"/>
        <end position="12"/>
    </location>
</feature>
<dbReference type="InterPro" id="IPR006569">
    <property type="entry name" value="CID_dom"/>
</dbReference>
<sequence length="345" mass="40820">METIIETQNFSPNYDHHQQHSDTPMQDLDAHAPASQQLPFPTFSQDILDECEDRLRKLEATQHQIVETSEHLLRLSQNESHYIPFIVHIWCRLLLRVNKSKKVALVYLANELIQKSILLSGQNQVHQLSFSKAFQPIIGRILVKLFEFLQKPEYNQIKIDILKVLKVWMQRQLYNVEHLKVIREELMQVGGLTEEDLDSKLPPRSYQDMTKKIEINQQNTNNQQRSQPVQIEEFRGGYDINNNWIELAESLKFLDENRVKIAKLEKELDYMVENLNSTDECDLECKMNEYQSLISLQKTYERDLLKQPLKMYNKVENNNFQEVLTLERIDQALTKVIKQRLSLRK</sequence>
<feature type="region of interest" description="Disordered" evidence="1">
    <location>
        <begin position="1"/>
        <end position="28"/>
    </location>
</feature>
<name>A0A077ZZ58_STYLE</name>
<dbReference type="OrthoDB" id="10069473at2759"/>
<dbReference type="AlphaFoldDB" id="A0A077ZZ58"/>
<evidence type="ECO:0000313" key="3">
    <source>
        <dbReference type="EMBL" id="CDW74498.1"/>
    </source>
</evidence>
<dbReference type="InterPro" id="IPR008942">
    <property type="entry name" value="ENTH_VHS"/>
</dbReference>
<keyword evidence="4" id="KW-1185">Reference proteome</keyword>
<gene>
    <name evidence="3" type="primary">Contig384.g425</name>
    <name evidence="3" type="ORF">STYLEM_3478</name>
</gene>
<dbReference type="Gene3D" id="1.25.40.90">
    <property type="match status" value="1"/>
</dbReference>
<proteinExistence type="predicted"/>
<dbReference type="InParanoid" id="A0A077ZZ58"/>
<dbReference type="Pfam" id="PF04818">
    <property type="entry name" value="CID"/>
    <property type="match status" value="1"/>
</dbReference>
<protein>
    <recommendedName>
        <fullName evidence="2">CID domain-containing protein</fullName>
    </recommendedName>
</protein>
<dbReference type="SMART" id="SM00582">
    <property type="entry name" value="RPR"/>
    <property type="match status" value="1"/>
</dbReference>
<organism evidence="3 4">
    <name type="scientific">Stylonychia lemnae</name>
    <name type="common">Ciliate</name>
    <dbReference type="NCBI Taxonomy" id="5949"/>
    <lineage>
        <taxon>Eukaryota</taxon>
        <taxon>Sar</taxon>
        <taxon>Alveolata</taxon>
        <taxon>Ciliophora</taxon>
        <taxon>Intramacronucleata</taxon>
        <taxon>Spirotrichea</taxon>
        <taxon>Stichotrichia</taxon>
        <taxon>Sporadotrichida</taxon>
        <taxon>Oxytrichidae</taxon>
        <taxon>Stylonychinae</taxon>
        <taxon>Stylonychia</taxon>
    </lineage>
</organism>
<reference evidence="3 4" key="1">
    <citation type="submission" date="2014-06" db="EMBL/GenBank/DDBJ databases">
        <authorList>
            <person name="Swart Estienne"/>
        </authorList>
    </citation>
    <scope>NUCLEOTIDE SEQUENCE [LARGE SCALE GENOMIC DNA]</scope>
    <source>
        <strain evidence="3 4">130c</strain>
    </source>
</reference>
<evidence type="ECO:0000313" key="4">
    <source>
        <dbReference type="Proteomes" id="UP000039865"/>
    </source>
</evidence>
<feature type="domain" description="CID" evidence="2">
    <location>
        <begin position="43"/>
        <end position="190"/>
    </location>
</feature>
<evidence type="ECO:0000256" key="1">
    <source>
        <dbReference type="SAM" id="MobiDB-lite"/>
    </source>
</evidence>
<dbReference type="SUPFAM" id="SSF48464">
    <property type="entry name" value="ENTH/VHS domain"/>
    <property type="match status" value="1"/>
</dbReference>
<dbReference type="PROSITE" id="PS51391">
    <property type="entry name" value="CID"/>
    <property type="match status" value="1"/>
</dbReference>
<dbReference type="EMBL" id="CCKQ01003380">
    <property type="protein sequence ID" value="CDW74498.1"/>
    <property type="molecule type" value="Genomic_DNA"/>
</dbReference>
<evidence type="ECO:0000259" key="2">
    <source>
        <dbReference type="PROSITE" id="PS51391"/>
    </source>
</evidence>
<accession>A0A077ZZ58</accession>